<organism evidence="6">
    <name type="scientific">Tanacetum cinerariifolium</name>
    <name type="common">Dalmatian daisy</name>
    <name type="synonym">Chrysanthemum cinerariifolium</name>
    <dbReference type="NCBI Taxonomy" id="118510"/>
    <lineage>
        <taxon>Eukaryota</taxon>
        <taxon>Viridiplantae</taxon>
        <taxon>Streptophyta</taxon>
        <taxon>Embryophyta</taxon>
        <taxon>Tracheophyta</taxon>
        <taxon>Spermatophyta</taxon>
        <taxon>Magnoliopsida</taxon>
        <taxon>eudicotyledons</taxon>
        <taxon>Gunneridae</taxon>
        <taxon>Pentapetalae</taxon>
        <taxon>asterids</taxon>
        <taxon>campanulids</taxon>
        <taxon>Asterales</taxon>
        <taxon>Asteraceae</taxon>
        <taxon>Asteroideae</taxon>
        <taxon>Anthemideae</taxon>
        <taxon>Anthemidinae</taxon>
        <taxon>Tanacetum</taxon>
    </lineage>
</organism>
<feature type="domain" description="Retrovirus-related Pol polyprotein from transposon TNT 1-94-like beta-barrel" evidence="5">
    <location>
        <begin position="460"/>
        <end position="533"/>
    </location>
</feature>
<dbReference type="PANTHER" id="PTHR11439:SF495">
    <property type="entry name" value="REVERSE TRANSCRIPTASE, RNA-DEPENDENT DNA POLYMERASE-RELATED"/>
    <property type="match status" value="1"/>
</dbReference>
<name>A0A6L2KJ72_TANCI</name>
<feature type="domain" description="Reverse transcriptase Ty1/copia-type" evidence="3">
    <location>
        <begin position="871"/>
        <end position="971"/>
    </location>
</feature>
<reference evidence="6" key="1">
    <citation type="journal article" date="2019" name="Sci. Rep.">
        <title>Draft genome of Tanacetum cinerariifolium, the natural source of mosquito coil.</title>
        <authorList>
            <person name="Yamashiro T."/>
            <person name="Shiraishi A."/>
            <person name="Satake H."/>
            <person name="Nakayama K."/>
        </authorList>
    </citation>
    <scope>NUCLEOTIDE SEQUENCE</scope>
</reference>
<feature type="coiled-coil region" evidence="1">
    <location>
        <begin position="200"/>
        <end position="227"/>
    </location>
</feature>
<feature type="domain" description="GAG-pre-integrase" evidence="4">
    <location>
        <begin position="569"/>
        <end position="641"/>
    </location>
</feature>
<feature type="region of interest" description="Disordered" evidence="2">
    <location>
        <begin position="1265"/>
        <end position="1320"/>
    </location>
</feature>
<proteinExistence type="predicted"/>
<dbReference type="InterPro" id="IPR054722">
    <property type="entry name" value="PolX-like_BBD"/>
</dbReference>
<feature type="coiled-coil region" evidence="1">
    <location>
        <begin position="1323"/>
        <end position="1357"/>
    </location>
</feature>
<keyword evidence="1" id="KW-0175">Coiled coil</keyword>
<feature type="region of interest" description="Disordered" evidence="2">
    <location>
        <begin position="766"/>
        <end position="785"/>
    </location>
</feature>
<dbReference type="Pfam" id="PF13976">
    <property type="entry name" value="gag_pre-integrs"/>
    <property type="match status" value="1"/>
</dbReference>
<gene>
    <name evidence="6" type="ORF">Tci_020785</name>
</gene>
<accession>A0A6L2KJ72</accession>
<dbReference type="PANTHER" id="PTHR11439">
    <property type="entry name" value="GAG-POL-RELATED RETROTRANSPOSON"/>
    <property type="match status" value="1"/>
</dbReference>
<feature type="compositionally biased region" description="Pro residues" evidence="2">
    <location>
        <begin position="1278"/>
        <end position="1310"/>
    </location>
</feature>
<feature type="region of interest" description="Disordered" evidence="2">
    <location>
        <begin position="335"/>
        <end position="356"/>
    </location>
</feature>
<dbReference type="Pfam" id="PF22936">
    <property type="entry name" value="Pol_BBD"/>
    <property type="match status" value="1"/>
</dbReference>
<feature type="compositionally biased region" description="Basic and acidic residues" evidence="2">
    <location>
        <begin position="727"/>
        <end position="743"/>
    </location>
</feature>
<evidence type="ECO:0000256" key="2">
    <source>
        <dbReference type="SAM" id="MobiDB-lite"/>
    </source>
</evidence>
<sequence length="1616" mass="183930">MNTSVLLLHLIKGRDEMKKIRLDQLKQDQEMLVIKIFSERKKVFRERKKCEKIHAKMSDFLQGMEQSPRDNRNNDTPRRTVPLEVSTSNALVSHCDAAGGYDWSSQADEEPNNYALMAYASSGSSSSSGSDNKVALCSEACSKAYATLQTYYDNLTVEFRSQFDVLSYKTGLESVEARLVVYQQNETMFEDDIKLLKIDVMLRDNALAELRKNVEKAKKEEMRFDNQVFDRQVFDLEELHSYKSDNSVPKSPKNDRYNTGEWYHVVPPPYIRTFMLPKPDLVFNDAHNASESVANVVHVESGTNKPSKDKSKTLRADALIIEDWIFDSEDETECESVPKQKEPSFVPTSEHVKTSRETVKKVEHLKQVENLRINNQNSRAVLTWSRLMSVNAARPIPTVVLQSTVKSPRPIKHVFNKTHSPIRKPINHRPTTKNSNFNKNVTTVKVNKGNPQQPLKDKGVIDSGCSRHISKNIYFLSDFEEINRGCVAFRGNPKGGKISGKGKIKTGKIDFNDVYFVKELKFNLFSVSQMCDKKNSVLFTDTECVVLSSDYKLHDENHVLLRVSRENNMYNVDLKNVVLSGYLTCLFAKATLDESNLWHGRLDYINFEIMNKLVKGNLVRGLPSKIFGNNHTCVACQKRKQHKASWIGPKWLFDIDTLTKSVNYQPVVVGNQLNDNAGIKEYFDADPQNTYVNVADAAFDVKENKNEVHVSPSGSDKTANKKRDKKAKRDDKGKSPLDSPTEVRDLRAKFEEFSFNSTNRVNAVSAPVNAAGPNPPNSTNNFNTANMPEFEDIVYSDDEEDVSAKGDLFNLETRITVSHIPTTRVHKNYHVTQIIGDLTSAPQTRSMKRMVKEQGGLHQMNDEDFHTYPDYPDKVYKVVKVLYRLHQALRAWYETLANYLLENDFQRGKIDQTLFIKKQKGYILLVRVYVDDIIFGSTNKELCKAFEKLMKDKFQMSSMGELTFFRITNVKSANTPIETEQPLLKDPDGEDVDVYIYRSMIGSLMYLTLSRPDIMFVVCACARFQVTLKVLHLHAVKRIFRYLKGKLHLGLWYPRYSPFNLVAYYDSDYAGASLDRKSTTGELASLKQTALGKDISNPLMAGSLPKTIWHLITAVSYELKLFGLTKVAAVNLMLLGFDQIMDFLNAHTIHYALVVNLTIYVSCIKQFWATATLKKVNDVVQLRALIDGKKVVVTEDVIRIDLHLDDADGVECLPNEEIFAELARMGYEKPPPKLTFYKVFTNMRKVGKCFSGVETPLFASMLVPPQQAEEEEVEVPNAPAPPSPITSPSPPSQDPTPTPHASPHASPPQEQPSSPYDSTIPLLNTLMETCASLSQKVAELEQDKHTQALEILKLKKRVKKLEKIKNQSIQGIDADEDITLVDVETQKEVVTMYDELQGRIDQDDVNAATKEVSAAEPTVFDDEEVTMTMAQTLIKMKAEKQNSLINRLLKGCMMRKLKKLQPEISKKMMIWKELKCYKNSMMTKRKTLIEMLLHNKFKKGILIISRSIKISKGNQGMTYDKARPIFEREYKKVQTLFKPNKYVEEPKKKRVTKETLLQESFKKLKAVEVSDSESTQETPSNDLKEMSEEDVQNMLEIVPVSEFKVEALQVKYPIID</sequence>
<evidence type="ECO:0000256" key="1">
    <source>
        <dbReference type="SAM" id="Coils"/>
    </source>
</evidence>
<feature type="region of interest" description="Disordered" evidence="2">
    <location>
        <begin position="1568"/>
        <end position="1588"/>
    </location>
</feature>
<feature type="region of interest" description="Disordered" evidence="2">
    <location>
        <begin position="703"/>
        <end position="743"/>
    </location>
</feature>
<dbReference type="InterPro" id="IPR013103">
    <property type="entry name" value="RVT_2"/>
</dbReference>
<evidence type="ECO:0000259" key="3">
    <source>
        <dbReference type="Pfam" id="PF07727"/>
    </source>
</evidence>
<dbReference type="Pfam" id="PF07727">
    <property type="entry name" value="RVT_2"/>
    <property type="match status" value="1"/>
</dbReference>
<feature type="compositionally biased region" description="Polar residues" evidence="2">
    <location>
        <begin position="1572"/>
        <end position="1581"/>
    </location>
</feature>
<protein>
    <submittedName>
        <fullName evidence="6">Uncharacterized protein</fullName>
    </submittedName>
</protein>
<feature type="compositionally biased region" description="Basic and acidic residues" evidence="2">
    <location>
        <begin position="67"/>
        <end position="78"/>
    </location>
</feature>
<comment type="caution">
    <text evidence="6">The sequence shown here is derived from an EMBL/GenBank/DDBJ whole genome shotgun (WGS) entry which is preliminary data.</text>
</comment>
<feature type="region of interest" description="Disordered" evidence="2">
    <location>
        <begin position="61"/>
        <end position="80"/>
    </location>
</feature>
<dbReference type="EMBL" id="BKCJ010002475">
    <property type="protein sequence ID" value="GEU48807.1"/>
    <property type="molecule type" value="Genomic_DNA"/>
</dbReference>
<evidence type="ECO:0000313" key="6">
    <source>
        <dbReference type="EMBL" id="GEU48807.1"/>
    </source>
</evidence>
<dbReference type="InterPro" id="IPR025724">
    <property type="entry name" value="GAG-pre-integrase_dom"/>
</dbReference>
<evidence type="ECO:0000259" key="4">
    <source>
        <dbReference type="Pfam" id="PF13976"/>
    </source>
</evidence>
<evidence type="ECO:0000259" key="5">
    <source>
        <dbReference type="Pfam" id="PF22936"/>
    </source>
</evidence>